<evidence type="ECO:0000313" key="3">
    <source>
        <dbReference type="EMBL" id="KAJ6837596.1"/>
    </source>
</evidence>
<name>A0AAX6H9D1_IRIPA</name>
<evidence type="ECO:0000256" key="1">
    <source>
        <dbReference type="SAM" id="MobiDB-lite"/>
    </source>
</evidence>
<proteinExistence type="predicted"/>
<evidence type="ECO:0000313" key="4">
    <source>
        <dbReference type="Proteomes" id="UP001140949"/>
    </source>
</evidence>
<feature type="region of interest" description="Disordered" evidence="1">
    <location>
        <begin position="206"/>
        <end position="231"/>
    </location>
</feature>
<organism evidence="3 4">
    <name type="scientific">Iris pallida</name>
    <name type="common">Sweet iris</name>
    <dbReference type="NCBI Taxonomy" id="29817"/>
    <lineage>
        <taxon>Eukaryota</taxon>
        <taxon>Viridiplantae</taxon>
        <taxon>Streptophyta</taxon>
        <taxon>Embryophyta</taxon>
        <taxon>Tracheophyta</taxon>
        <taxon>Spermatophyta</taxon>
        <taxon>Magnoliopsida</taxon>
        <taxon>Liliopsida</taxon>
        <taxon>Asparagales</taxon>
        <taxon>Iridaceae</taxon>
        <taxon>Iridoideae</taxon>
        <taxon>Irideae</taxon>
        <taxon>Iris</taxon>
    </lineage>
</organism>
<keyword evidence="2" id="KW-1133">Transmembrane helix</keyword>
<sequence length="306" mass="32022">MGGGAAIRNVGKVAALAAGRRHSLPPAAAAAAANTVHVVPAGGEPQNSVSIIASENERVHPAGTQWPALEFDDWEFAGGREDEGEAALFGFGSDVVDPPPRIVFGSVPTMEEAMEATSDLKQALEGVYSSSAKVSQVPEPVESAVICAIPKHVGQAFSLLQGSPEAQNVVASLASDKNVWEAIMKNEMVMDFYKKHKSEDVCHEELESGPQITGASTGTVESPLKETSEGSGFTDWVENIKLKVSDMVSSISDFLQDFMGTSGIKSQENATASTSNRDGFGDLASLGASFMALAVATILIVLVKRG</sequence>
<keyword evidence="4" id="KW-1185">Reference proteome</keyword>
<evidence type="ECO:0000256" key="2">
    <source>
        <dbReference type="SAM" id="Phobius"/>
    </source>
</evidence>
<reference evidence="3" key="2">
    <citation type="submission" date="2023-04" db="EMBL/GenBank/DDBJ databases">
        <authorList>
            <person name="Bruccoleri R.E."/>
            <person name="Oakeley E.J."/>
            <person name="Faust A.-M."/>
            <person name="Dessus-Babus S."/>
            <person name="Altorfer M."/>
            <person name="Burckhardt D."/>
            <person name="Oertli M."/>
            <person name="Naumann U."/>
            <person name="Petersen F."/>
            <person name="Wong J."/>
        </authorList>
    </citation>
    <scope>NUCLEOTIDE SEQUENCE</scope>
    <source>
        <strain evidence="3">GSM-AAB239-AS_SAM_17_03QT</strain>
        <tissue evidence="3">Leaf</tissue>
    </source>
</reference>
<gene>
    <name evidence="3" type="ORF">M6B38_119695</name>
</gene>
<keyword evidence="2" id="KW-0812">Transmembrane</keyword>
<reference evidence="3" key="1">
    <citation type="journal article" date="2023" name="GigaByte">
        <title>Genome assembly of the bearded iris, Iris pallida Lam.</title>
        <authorList>
            <person name="Bruccoleri R.E."/>
            <person name="Oakeley E.J."/>
            <person name="Faust A.M.E."/>
            <person name="Altorfer M."/>
            <person name="Dessus-Babus S."/>
            <person name="Burckhardt D."/>
            <person name="Oertli M."/>
            <person name="Naumann U."/>
            <person name="Petersen F."/>
            <person name="Wong J."/>
        </authorList>
    </citation>
    <scope>NUCLEOTIDE SEQUENCE</scope>
    <source>
        <strain evidence="3">GSM-AAB239-AS_SAM_17_03QT</strain>
    </source>
</reference>
<dbReference type="AlphaFoldDB" id="A0AAX6H9D1"/>
<dbReference type="PANTHER" id="PTHR33625:SF4">
    <property type="entry name" value="OS08G0179900 PROTEIN"/>
    <property type="match status" value="1"/>
</dbReference>
<dbReference type="PANTHER" id="PTHR33625">
    <property type="entry name" value="OS08G0179900 PROTEIN"/>
    <property type="match status" value="1"/>
</dbReference>
<dbReference type="EMBL" id="JANAVB010011394">
    <property type="protein sequence ID" value="KAJ6837596.1"/>
    <property type="molecule type" value="Genomic_DNA"/>
</dbReference>
<dbReference type="Proteomes" id="UP001140949">
    <property type="component" value="Unassembled WGS sequence"/>
</dbReference>
<comment type="caution">
    <text evidence="3">The sequence shown here is derived from an EMBL/GenBank/DDBJ whole genome shotgun (WGS) entry which is preliminary data.</text>
</comment>
<keyword evidence="2" id="KW-0472">Membrane</keyword>
<accession>A0AAX6H9D1</accession>
<feature type="transmembrane region" description="Helical" evidence="2">
    <location>
        <begin position="283"/>
        <end position="303"/>
    </location>
</feature>
<feature type="compositionally biased region" description="Polar residues" evidence="1">
    <location>
        <begin position="210"/>
        <end position="220"/>
    </location>
</feature>
<protein>
    <submittedName>
        <fullName evidence="3">Uncharacterized protein</fullName>
    </submittedName>
</protein>